<dbReference type="AlphaFoldDB" id="A0A7N0V6Q1"/>
<name>A0A7N0V6Q1_KALFE</name>
<sequence length="65" mass="7445">MQVTFVFSTLSYERSLVQNLNCHISSASNFDRNVIFQDTWWVRVEALFLVIGSEGVPTLSKITTF</sequence>
<evidence type="ECO:0000313" key="1">
    <source>
        <dbReference type="EnsemblPlants" id="Kaladp0100s0076.1.v1.1.CDS.1"/>
    </source>
</evidence>
<reference evidence="1" key="1">
    <citation type="submission" date="2021-01" db="UniProtKB">
        <authorList>
            <consortium name="EnsemblPlants"/>
        </authorList>
    </citation>
    <scope>IDENTIFICATION</scope>
</reference>
<keyword evidence="2" id="KW-1185">Reference proteome</keyword>
<dbReference type="EnsemblPlants" id="Kaladp0100s0076.1.v1.1">
    <property type="protein sequence ID" value="Kaladp0100s0076.1.v1.1.CDS.1"/>
    <property type="gene ID" value="Kaladp0100s0076.v1.1"/>
</dbReference>
<accession>A0A7N0V6Q1</accession>
<dbReference type="Proteomes" id="UP000594263">
    <property type="component" value="Unplaced"/>
</dbReference>
<proteinExistence type="predicted"/>
<protein>
    <submittedName>
        <fullName evidence="1">Uncharacterized protein</fullName>
    </submittedName>
</protein>
<organism evidence="1 2">
    <name type="scientific">Kalanchoe fedtschenkoi</name>
    <name type="common">Lavender scallops</name>
    <name type="synonym">South American air plant</name>
    <dbReference type="NCBI Taxonomy" id="63787"/>
    <lineage>
        <taxon>Eukaryota</taxon>
        <taxon>Viridiplantae</taxon>
        <taxon>Streptophyta</taxon>
        <taxon>Embryophyta</taxon>
        <taxon>Tracheophyta</taxon>
        <taxon>Spermatophyta</taxon>
        <taxon>Magnoliopsida</taxon>
        <taxon>eudicotyledons</taxon>
        <taxon>Gunneridae</taxon>
        <taxon>Pentapetalae</taxon>
        <taxon>Saxifragales</taxon>
        <taxon>Crassulaceae</taxon>
        <taxon>Kalanchoe</taxon>
    </lineage>
</organism>
<evidence type="ECO:0000313" key="2">
    <source>
        <dbReference type="Proteomes" id="UP000594263"/>
    </source>
</evidence>
<dbReference type="Gramene" id="Kaladp0100s0076.1.v1.1">
    <property type="protein sequence ID" value="Kaladp0100s0076.1.v1.1.CDS.1"/>
    <property type="gene ID" value="Kaladp0100s0076.v1.1"/>
</dbReference>